<dbReference type="Gene3D" id="3.50.50.60">
    <property type="entry name" value="FAD/NAD(P)-binding domain"/>
    <property type="match status" value="1"/>
</dbReference>
<evidence type="ECO:0000256" key="4">
    <source>
        <dbReference type="SAM" id="MobiDB-lite"/>
    </source>
</evidence>
<accession>A0A9X1Y8L2</accession>
<evidence type="ECO:0000256" key="1">
    <source>
        <dbReference type="ARBA" id="ARBA00001974"/>
    </source>
</evidence>
<organism evidence="6 7">
    <name type="scientific">Roseomonas acroporae</name>
    <dbReference type="NCBI Taxonomy" id="2937791"/>
    <lineage>
        <taxon>Bacteria</taxon>
        <taxon>Pseudomonadati</taxon>
        <taxon>Pseudomonadota</taxon>
        <taxon>Alphaproteobacteria</taxon>
        <taxon>Acetobacterales</taxon>
        <taxon>Roseomonadaceae</taxon>
        <taxon>Roseomonas</taxon>
    </lineage>
</organism>
<keyword evidence="2" id="KW-0285">Flavoprotein</keyword>
<dbReference type="SUPFAM" id="SSF51905">
    <property type="entry name" value="FAD/NAD(P)-binding domain"/>
    <property type="match status" value="1"/>
</dbReference>
<dbReference type="Gene3D" id="3.30.70.2450">
    <property type="match status" value="1"/>
</dbReference>
<proteinExistence type="predicted"/>
<dbReference type="RefSeq" id="WP_248667212.1">
    <property type="nucleotide sequence ID" value="NZ_JALPRX010000049.1"/>
</dbReference>
<comment type="caution">
    <text evidence="6">The sequence shown here is derived from an EMBL/GenBank/DDBJ whole genome shotgun (WGS) entry which is preliminary data.</text>
</comment>
<dbReference type="InterPro" id="IPR050641">
    <property type="entry name" value="RIFMO-like"/>
</dbReference>
<feature type="region of interest" description="Disordered" evidence="4">
    <location>
        <begin position="506"/>
        <end position="528"/>
    </location>
</feature>
<dbReference type="PANTHER" id="PTHR43004">
    <property type="entry name" value="TRK SYSTEM POTASSIUM UPTAKE PROTEIN"/>
    <property type="match status" value="1"/>
</dbReference>
<dbReference type="Gene3D" id="3.40.30.120">
    <property type="match status" value="1"/>
</dbReference>
<dbReference type="PANTHER" id="PTHR43004:SF19">
    <property type="entry name" value="BINDING MONOOXYGENASE, PUTATIVE (JCVI)-RELATED"/>
    <property type="match status" value="1"/>
</dbReference>
<comment type="cofactor">
    <cofactor evidence="1">
        <name>FAD</name>
        <dbReference type="ChEBI" id="CHEBI:57692"/>
    </cofactor>
</comment>
<evidence type="ECO:0000259" key="5">
    <source>
        <dbReference type="Pfam" id="PF01494"/>
    </source>
</evidence>
<feature type="domain" description="FAD-binding" evidence="5">
    <location>
        <begin position="5"/>
        <end position="340"/>
    </location>
</feature>
<sequence length="528" mass="55737">MADQAEILVVGAGPTGLVLALSLARQGVPCRVVSRAEGPGTASRAMIVHARTLELYRALGIGDAVSAAGIPARSVFLREAGDEVLRLDLADLGTALSPYPYILAFPQDDHERLLVAALRDAGVAVEWRTELVGLAQDGEGITATLRRDGHEEVARCRWLCGCDGARSAVRHALGIGFPGGDYDQRFFVADVALTGESAGERITACLGARELCLVLPVRRTGQHRLIGLIPGDVPQDAPIAFEAVRGHAEALAGVTVEALHWFSTYRVHHRVAERFQQGRAFLLGDAGHIHSPAGGQGMNTGIGDAVNLGWKLAQVARGRAPATLLDSYAAERLAFARTLVGTTDRMFRAMVEPGLSGRVLRTVLVPHLLPAALGFRAARRAFFRALSQLRISYRDGPLAGGAAGEVHGGDRLPWVRHVAGDNFEPLAALDWQLHVYGTPAPALREAAEARGLALLAFPWDPAAAAAGLAEDAAYLVRPDGYVGLAMAQQDPAVLAAWLDRHGLAGPTAGRPGAGDDGPGRAPVHAPCR</sequence>
<dbReference type="PRINTS" id="PR00420">
    <property type="entry name" value="RNGMNOXGNASE"/>
</dbReference>
<name>A0A9X1Y8L2_9PROT</name>
<dbReference type="GO" id="GO:0071949">
    <property type="term" value="F:FAD binding"/>
    <property type="evidence" value="ECO:0007669"/>
    <property type="project" value="InterPro"/>
</dbReference>
<dbReference type="InterPro" id="IPR002938">
    <property type="entry name" value="FAD-bd"/>
</dbReference>
<evidence type="ECO:0000313" key="6">
    <source>
        <dbReference type="EMBL" id="MCK8785092.1"/>
    </source>
</evidence>
<keyword evidence="7" id="KW-1185">Reference proteome</keyword>
<dbReference type="Proteomes" id="UP001139516">
    <property type="component" value="Unassembled WGS sequence"/>
</dbReference>
<reference evidence="6" key="1">
    <citation type="submission" date="2022-04" db="EMBL/GenBank/DDBJ databases">
        <title>Roseomonas acroporae sp. nov., isolated from coral Acropora digitifera.</title>
        <authorList>
            <person name="Sun H."/>
        </authorList>
    </citation>
    <scope>NUCLEOTIDE SEQUENCE</scope>
    <source>
        <strain evidence="6">NAR14</strain>
    </source>
</reference>
<keyword evidence="6" id="KW-0503">Monooxygenase</keyword>
<dbReference type="AlphaFoldDB" id="A0A9X1Y8L2"/>
<evidence type="ECO:0000256" key="3">
    <source>
        <dbReference type="ARBA" id="ARBA00022827"/>
    </source>
</evidence>
<dbReference type="GO" id="GO:0016709">
    <property type="term" value="F:oxidoreductase activity, acting on paired donors, with incorporation or reduction of molecular oxygen, NAD(P)H as one donor, and incorporation of one atom of oxygen"/>
    <property type="evidence" value="ECO:0007669"/>
    <property type="project" value="UniProtKB-ARBA"/>
</dbReference>
<protein>
    <submittedName>
        <fullName evidence="6">FAD-dependent monooxygenase</fullName>
    </submittedName>
</protein>
<gene>
    <name evidence="6" type="ORF">M0638_11925</name>
</gene>
<dbReference type="Pfam" id="PF01494">
    <property type="entry name" value="FAD_binding_3"/>
    <property type="match status" value="1"/>
</dbReference>
<evidence type="ECO:0000313" key="7">
    <source>
        <dbReference type="Proteomes" id="UP001139516"/>
    </source>
</evidence>
<keyword evidence="6" id="KW-0560">Oxidoreductase</keyword>
<keyword evidence="3" id="KW-0274">FAD</keyword>
<dbReference type="InterPro" id="IPR036188">
    <property type="entry name" value="FAD/NAD-bd_sf"/>
</dbReference>
<evidence type="ECO:0000256" key="2">
    <source>
        <dbReference type="ARBA" id="ARBA00022630"/>
    </source>
</evidence>
<dbReference type="EMBL" id="JALPRX010000049">
    <property type="protein sequence ID" value="MCK8785092.1"/>
    <property type="molecule type" value="Genomic_DNA"/>
</dbReference>